<proteinExistence type="predicted"/>
<reference evidence="2" key="1">
    <citation type="submission" date="2021-01" db="UniProtKB">
        <authorList>
            <consortium name="EnsemblMetazoa"/>
        </authorList>
    </citation>
    <scope>IDENTIFICATION</scope>
</reference>
<evidence type="ECO:0000256" key="1">
    <source>
        <dbReference type="SAM" id="Coils"/>
    </source>
</evidence>
<dbReference type="AlphaFoldDB" id="A0A7M5UGP8"/>
<keyword evidence="3" id="KW-1185">Reference proteome</keyword>
<accession>A0A7M5UGP8</accession>
<sequence length="471" mass="55199">MATVIKSDGEVNSTKMGQYLNQSQLNANGMDGRQWQEETWEESYAFLYQECCAKEQLLQVELYEKKLLQDQLAQTELSYNQLGEQFENLTTENKEWKRKELQWQENFKLGYQEYLNLKEYSEKVKEQNVYLKETLDDGRSKYGRLEKKNYLDEERIIFLEERVRSLEKALKQSDKQDGQLKRVKIMNRELKDKVGRFEKMKVAYVNKEQKLFDLSEENTLLKSTVHCLQDEIMDKEDSINKLMVHQLAQITDTEMKFKRFQESVLQMQQQYVQYEVKMLTDVKDRNPAVFNELQLQRSFVDIKGQQKECTVASKFPIKEQQQECTVASKLPIKEQQQECTVARKLPIKEQQQEYTDASKLPIKGQQKECTVASKLPIKEQQQECTVASKLPIKEQQQECTVASKLPIKGHQQKSIITGKFPIKGQQQEYTVASKLPFKGQQKECTVASKLPIKGQQQEYTVASKLPIKEQQ</sequence>
<evidence type="ECO:0000313" key="2">
    <source>
        <dbReference type="EnsemblMetazoa" id="CLYHEMP000850.1"/>
    </source>
</evidence>
<name>A0A7M5UGP8_9CNID</name>
<protein>
    <submittedName>
        <fullName evidence="2">Uncharacterized protein</fullName>
    </submittedName>
</protein>
<dbReference type="Proteomes" id="UP000594262">
    <property type="component" value="Unplaced"/>
</dbReference>
<evidence type="ECO:0000313" key="3">
    <source>
        <dbReference type="Proteomes" id="UP000594262"/>
    </source>
</evidence>
<keyword evidence="1" id="KW-0175">Coiled coil</keyword>
<dbReference type="EnsemblMetazoa" id="CLYHEMT000850.1">
    <property type="protein sequence ID" value="CLYHEMP000850.1"/>
    <property type="gene ID" value="CLYHEMG000850"/>
</dbReference>
<feature type="coiled-coil region" evidence="1">
    <location>
        <begin position="65"/>
        <end position="106"/>
    </location>
</feature>
<organism evidence="2 3">
    <name type="scientific">Clytia hemisphaerica</name>
    <dbReference type="NCBI Taxonomy" id="252671"/>
    <lineage>
        <taxon>Eukaryota</taxon>
        <taxon>Metazoa</taxon>
        <taxon>Cnidaria</taxon>
        <taxon>Hydrozoa</taxon>
        <taxon>Hydroidolina</taxon>
        <taxon>Leptothecata</taxon>
        <taxon>Obeliida</taxon>
        <taxon>Clytiidae</taxon>
        <taxon>Clytia</taxon>
    </lineage>
</organism>